<evidence type="ECO:0000313" key="5">
    <source>
        <dbReference type="EMBL" id="MDC8012370.1"/>
    </source>
</evidence>
<keyword evidence="2" id="KW-1133">Transmembrane helix</keyword>
<dbReference type="InterPro" id="IPR026442">
    <property type="entry name" value="IPTL_CTERM"/>
</dbReference>
<sequence>MYGTTIVHGLARLSLGFFALFSAAADAQTADLAVSIDDGIERVVAGATLSTYRVDVTNRGPDAAQARVLIAETYPELLCVWQCASAAGGAACPVLPQNYYVNQTHELPAGSSLVYTADCRTDWTASGTVRGTANVDAVDGGTDPAPADNRDEDVNVVDRIADLAVTTTIDPPEAVAGSSARAIVVAENLGPSRVDDVRLFSAVPTAASSCRWQCLSSTSGAPCNAGGGGALDHTMRLEPRERVTFQLGCELSGYARGTLVQTATIGSSVPDPDPANNSASDTRPLALRARYGTEVSADADRVRPGDVLNYRIFAVANGPTQLLRSHLDIRFAPHCADVQWQCRSDGAACPVAGGSGDVSLDPMASRYAMMITATCRVAASTPDGTLLLTAATLTDAEVTNLDANGTSSHGAIVGTPASIPALSPLALAALACGIALAGWRRGRARGP</sequence>
<keyword evidence="3" id="KW-0732">Signal</keyword>
<feature type="chain" id="PRO_5040785599" evidence="3">
    <location>
        <begin position="28"/>
        <end position="447"/>
    </location>
</feature>
<feature type="signal peptide" evidence="3">
    <location>
        <begin position="1"/>
        <end position="27"/>
    </location>
</feature>
<dbReference type="AlphaFoldDB" id="A0A9X3YJJ0"/>
<evidence type="ECO:0000256" key="3">
    <source>
        <dbReference type="SAM" id="SignalP"/>
    </source>
</evidence>
<organism evidence="5 6">
    <name type="scientific">Tahibacter soli</name>
    <dbReference type="NCBI Taxonomy" id="2983605"/>
    <lineage>
        <taxon>Bacteria</taxon>
        <taxon>Pseudomonadati</taxon>
        <taxon>Pseudomonadota</taxon>
        <taxon>Gammaproteobacteria</taxon>
        <taxon>Lysobacterales</taxon>
        <taxon>Rhodanobacteraceae</taxon>
        <taxon>Tahibacter</taxon>
    </lineage>
</organism>
<dbReference type="Proteomes" id="UP001139971">
    <property type="component" value="Unassembled WGS sequence"/>
</dbReference>
<keyword evidence="2" id="KW-0812">Transmembrane</keyword>
<feature type="region of interest" description="Disordered" evidence="1">
    <location>
        <begin position="265"/>
        <end position="284"/>
    </location>
</feature>
<dbReference type="RefSeq" id="WP_263543862.1">
    <property type="nucleotide sequence ID" value="NZ_JAOVZO020000008.1"/>
</dbReference>
<name>A0A9X3YJJ0_9GAMM</name>
<feature type="transmembrane region" description="Helical" evidence="2">
    <location>
        <begin position="421"/>
        <end position="439"/>
    </location>
</feature>
<feature type="domain" description="DUF11" evidence="4">
    <location>
        <begin position="31"/>
        <end position="151"/>
    </location>
</feature>
<keyword evidence="6" id="KW-1185">Reference proteome</keyword>
<dbReference type="NCBIfam" id="TIGR04174">
    <property type="entry name" value="IPTL_CTERM"/>
    <property type="match status" value="1"/>
</dbReference>
<comment type="caution">
    <text evidence="5">The sequence shown here is derived from an EMBL/GenBank/DDBJ whole genome shotgun (WGS) entry which is preliminary data.</text>
</comment>
<keyword evidence="2" id="KW-0472">Membrane</keyword>
<dbReference type="EMBL" id="JAOVZO020000008">
    <property type="protein sequence ID" value="MDC8012370.1"/>
    <property type="molecule type" value="Genomic_DNA"/>
</dbReference>
<feature type="domain" description="DUF11" evidence="4">
    <location>
        <begin position="162"/>
        <end position="282"/>
    </location>
</feature>
<protein>
    <submittedName>
        <fullName evidence="5">DUF11 domain-containing protein</fullName>
    </submittedName>
</protein>
<evidence type="ECO:0000313" key="6">
    <source>
        <dbReference type="Proteomes" id="UP001139971"/>
    </source>
</evidence>
<dbReference type="InterPro" id="IPR001434">
    <property type="entry name" value="OmcB-like_DUF11"/>
</dbReference>
<evidence type="ECO:0000256" key="2">
    <source>
        <dbReference type="SAM" id="Phobius"/>
    </source>
</evidence>
<dbReference type="Pfam" id="PF01345">
    <property type="entry name" value="DUF11"/>
    <property type="match status" value="2"/>
</dbReference>
<evidence type="ECO:0000259" key="4">
    <source>
        <dbReference type="Pfam" id="PF01345"/>
    </source>
</evidence>
<gene>
    <name evidence="5" type="ORF">OD750_007400</name>
</gene>
<accession>A0A9X3YJJ0</accession>
<proteinExistence type="predicted"/>
<evidence type="ECO:0000256" key="1">
    <source>
        <dbReference type="SAM" id="MobiDB-lite"/>
    </source>
</evidence>
<reference evidence="5" key="1">
    <citation type="submission" date="2023-02" db="EMBL/GenBank/DDBJ databases">
        <title>Tahibacter soli sp. nov. isolated from soil.</title>
        <authorList>
            <person name="Baek J.H."/>
            <person name="Lee J.K."/>
            <person name="Choi D.G."/>
            <person name="Jeon C.O."/>
        </authorList>
    </citation>
    <scope>NUCLEOTIDE SEQUENCE</scope>
    <source>
        <strain evidence="5">BL</strain>
    </source>
</reference>